<dbReference type="GO" id="GO:0005198">
    <property type="term" value="F:structural molecule activity"/>
    <property type="evidence" value="ECO:0007669"/>
    <property type="project" value="UniProtKB-UniRule"/>
</dbReference>
<keyword evidence="6" id="KW-0282">Flagellum</keyword>
<evidence type="ECO:0000259" key="5">
    <source>
        <dbReference type="Pfam" id="PF00700"/>
    </source>
</evidence>
<dbReference type="GO" id="GO:0009288">
    <property type="term" value="C:bacterial-type flagellum"/>
    <property type="evidence" value="ECO:0007669"/>
    <property type="project" value="UniProtKB-SubCell"/>
</dbReference>
<comment type="function">
    <text evidence="3">Flagellin is the subunit protein which polymerizes to form the filaments of bacterial flagella.</text>
</comment>
<feature type="domain" description="Flagellin C-terminal" evidence="5">
    <location>
        <begin position="198"/>
        <end position="280"/>
    </location>
</feature>
<evidence type="ECO:0000313" key="6">
    <source>
        <dbReference type="EMBL" id="PTR14321.1"/>
    </source>
</evidence>
<evidence type="ECO:0000256" key="1">
    <source>
        <dbReference type="ARBA" id="ARBA00005709"/>
    </source>
</evidence>
<gene>
    <name evidence="6" type="ORF">C8J28_11790</name>
</gene>
<comment type="caution">
    <text evidence="6">The sequence shown here is derived from an EMBL/GenBank/DDBJ whole genome shotgun (WGS) entry which is preliminary data.</text>
</comment>
<dbReference type="InterPro" id="IPR001492">
    <property type="entry name" value="Flagellin"/>
</dbReference>
<dbReference type="Gene3D" id="1.20.1330.10">
    <property type="entry name" value="f41 fragment of flagellin, N-terminal domain"/>
    <property type="match status" value="1"/>
</dbReference>
<evidence type="ECO:0000256" key="3">
    <source>
        <dbReference type="RuleBase" id="RU362073"/>
    </source>
</evidence>
<organism evidence="6 7">
    <name type="scientific">Cereibacter azotoformans</name>
    <dbReference type="NCBI Taxonomy" id="43057"/>
    <lineage>
        <taxon>Bacteria</taxon>
        <taxon>Pseudomonadati</taxon>
        <taxon>Pseudomonadota</taxon>
        <taxon>Alphaproteobacteria</taxon>
        <taxon>Rhodobacterales</taxon>
        <taxon>Paracoccaceae</taxon>
        <taxon>Cereibacter</taxon>
    </lineage>
</organism>
<name>A0A2T5JVZ0_9RHOB</name>
<comment type="similarity">
    <text evidence="1 3">Belongs to the bacterial flagellin family.</text>
</comment>
<sequence>MSSILTNTSAMVALQTLKSINSGLAKTQNEISTGKQVASAKDNAAIWSIAKVMETDASSFKVIGDQLSVAESTLAVGVAGAEQIVNLLKDMKDLAAGAANDTADFAKVQAAITEKSNQITAVINGSQLNGIALLKTDINGSGGTDYDVLASLDRTSGTVATTAVSITVAGPDFEANVDVAGVTGVTDKATALTAVGDIEALIDTAIQGAATLGAAASRVTDQKEFVGKLVDALKNGIGSMVDADMEAASAKLQALQVQQQLATQSLSIANQAPQNILSLFR</sequence>
<reference evidence="6 7" key="1">
    <citation type="submission" date="2018-04" db="EMBL/GenBank/DDBJ databases">
        <title>Genomic Encyclopedia of Type Strains, Phase III (KMG-III): the genomes of soil and plant-associated and newly described type strains.</title>
        <authorList>
            <person name="Whitman W."/>
        </authorList>
    </citation>
    <scope>NUCLEOTIDE SEQUENCE [LARGE SCALE GENOMIC DNA]</scope>
    <source>
        <strain evidence="6 7">KA25</strain>
    </source>
</reference>
<keyword evidence="6" id="KW-0966">Cell projection</keyword>
<evidence type="ECO:0000313" key="7">
    <source>
        <dbReference type="Proteomes" id="UP000244060"/>
    </source>
</evidence>
<dbReference type="RefSeq" id="WP_108221908.1">
    <property type="nucleotide sequence ID" value="NZ_CP183928.1"/>
</dbReference>
<dbReference type="InterPro" id="IPR046358">
    <property type="entry name" value="Flagellin_C"/>
</dbReference>
<dbReference type="SUPFAM" id="SSF64518">
    <property type="entry name" value="Phase 1 flagellin"/>
    <property type="match status" value="1"/>
</dbReference>
<keyword evidence="7" id="KW-1185">Reference proteome</keyword>
<dbReference type="InterPro" id="IPR001029">
    <property type="entry name" value="Flagellin_N"/>
</dbReference>
<accession>A0A2T5JVZ0</accession>
<dbReference type="OrthoDB" id="8328560at2"/>
<feature type="domain" description="Flagellin N-terminal" evidence="4">
    <location>
        <begin position="4"/>
        <end position="135"/>
    </location>
</feature>
<dbReference type="EMBL" id="QAOT01000017">
    <property type="protein sequence ID" value="PTR14321.1"/>
    <property type="molecule type" value="Genomic_DNA"/>
</dbReference>
<keyword evidence="2 3" id="KW-0975">Bacterial flagellum</keyword>
<proteinExistence type="inferred from homology"/>
<dbReference type="PANTHER" id="PTHR42792:SF2">
    <property type="entry name" value="FLAGELLIN"/>
    <property type="match status" value="1"/>
</dbReference>
<dbReference type="Proteomes" id="UP000244060">
    <property type="component" value="Unassembled WGS sequence"/>
</dbReference>
<protein>
    <recommendedName>
        <fullName evidence="3">Flagellin</fullName>
    </recommendedName>
</protein>
<evidence type="ECO:0000256" key="2">
    <source>
        <dbReference type="ARBA" id="ARBA00023143"/>
    </source>
</evidence>
<dbReference type="AlphaFoldDB" id="A0A2T5JVZ0"/>
<evidence type="ECO:0000259" key="4">
    <source>
        <dbReference type="Pfam" id="PF00669"/>
    </source>
</evidence>
<keyword evidence="6" id="KW-0969">Cilium</keyword>
<keyword evidence="3" id="KW-0964">Secreted</keyword>
<dbReference type="GO" id="GO:0005576">
    <property type="term" value="C:extracellular region"/>
    <property type="evidence" value="ECO:0007669"/>
    <property type="project" value="UniProtKB-SubCell"/>
</dbReference>
<dbReference type="PANTHER" id="PTHR42792">
    <property type="entry name" value="FLAGELLIN"/>
    <property type="match status" value="1"/>
</dbReference>
<comment type="subcellular location">
    <subcellularLocation>
        <location evidence="3">Secreted</location>
    </subcellularLocation>
    <subcellularLocation>
        <location evidence="3">Bacterial flagellum</location>
    </subcellularLocation>
</comment>
<dbReference type="Pfam" id="PF00700">
    <property type="entry name" value="Flagellin_C"/>
    <property type="match status" value="1"/>
</dbReference>
<dbReference type="Pfam" id="PF00669">
    <property type="entry name" value="Flagellin_N"/>
    <property type="match status" value="1"/>
</dbReference>